<feature type="transmembrane region" description="Helical" evidence="10">
    <location>
        <begin position="247"/>
        <end position="265"/>
    </location>
</feature>
<dbReference type="PANTHER" id="PTHR42711">
    <property type="entry name" value="ABC TRANSPORTER ATP-BINDING PROTEIN"/>
    <property type="match status" value="1"/>
</dbReference>
<keyword evidence="14" id="KW-1185">Reference proteome</keyword>
<name>A0ABQ4GCG0_9ACTN</name>
<evidence type="ECO:0000313" key="14">
    <source>
        <dbReference type="Proteomes" id="UP000603904"/>
    </source>
</evidence>
<evidence type="ECO:0000259" key="11">
    <source>
        <dbReference type="Pfam" id="PF12698"/>
    </source>
</evidence>
<evidence type="ECO:0000256" key="8">
    <source>
        <dbReference type="ARBA" id="ARBA00023136"/>
    </source>
</evidence>
<evidence type="ECO:0000313" key="13">
    <source>
        <dbReference type="EMBL" id="GIH44764.1"/>
    </source>
</evidence>
<gene>
    <name evidence="13" type="ORF">Mco01_77640</name>
</gene>
<dbReference type="PANTHER" id="PTHR42711:SF19">
    <property type="entry name" value="DOXORUBICIN RESISTANCE ATP-BINDING PROTEIN DRRA"/>
    <property type="match status" value="1"/>
</dbReference>
<dbReference type="Pfam" id="PF13304">
    <property type="entry name" value="AAA_21"/>
    <property type="match status" value="1"/>
</dbReference>
<comment type="caution">
    <text evidence="13">The sequence shown here is derived from an EMBL/GenBank/DDBJ whole genome shotgun (WGS) entry which is preliminary data.</text>
</comment>
<evidence type="ECO:0000256" key="3">
    <source>
        <dbReference type="ARBA" id="ARBA00022448"/>
    </source>
</evidence>
<evidence type="ECO:0000256" key="5">
    <source>
        <dbReference type="ARBA" id="ARBA00022741"/>
    </source>
</evidence>
<evidence type="ECO:0008006" key="15">
    <source>
        <dbReference type="Google" id="ProtNLM"/>
    </source>
</evidence>
<evidence type="ECO:0000256" key="10">
    <source>
        <dbReference type="SAM" id="Phobius"/>
    </source>
</evidence>
<reference evidence="13 14" key="1">
    <citation type="submission" date="2021-01" db="EMBL/GenBank/DDBJ databases">
        <title>Whole genome shotgun sequence of Microbispora corallina NBRC 16416.</title>
        <authorList>
            <person name="Komaki H."/>
            <person name="Tamura T."/>
        </authorList>
    </citation>
    <scope>NUCLEOTIDE SEQUENCE [LARGE SCALE GENOMIC DNA]</scope>
    <source>
        <strain evidence="13 14">NBRC 16416</strain>
    </source>
</reference>
<dbReference type="Gene3D" id="3.40.50.300">
    <property type="entry name" value="P-loop containing nucleotide triphosphate hydrolases"/>
    <property type="match status" value="1"/>
</dbReference>
<organism evidence="13 14">
    <name type="scientific">Microbispora corallina</name>
    <dbReference type="NCBI Taxonomy" id="83302"/>
    <lineage>
        <taxon>Bacteria</taxon>
        <taxon>Bacillati</taxon>
        <taxon>Actinomycetota</taxon>
        <taxon>Actinomycetes</taxon>
        <taxon>Streptosporangiales</taxon>
        <taxon>Streptosporangiaceae</taxon>
        <taxon>Microbispora</taxon>
    </lineage>
</organism>
<evidence type="ECO:0000256" key="1">
    <source>
        <dbReference type="ARBA" id="ARBA00004141"/>
    </source>
</evidence>
<dbReference type="InterPro" id="IPR050763">
    <property type="entry name" value="ABC_transporter_ATP-binding"/>
</dbReference>
<dbReference type="Pfam" id="PF12698">
    <property type="entry name" value="ABC2_membrane_3"/>
    <property type="match status" value="1"/>
</dbReference>
<feature type="domain" description="ATPase AAA-type core" evidence="12">
    <location>
        <begin position="32"/>
        <end position="85"/>
    </location>
</feature>
<dbReference type="SUPFAM" id="SSF52540">
    <property type="entry name" value="P-loop containing nucleoside triphosphate hydrolases"/>
    <property type="match status" value="1"/>
</dbReference>
<evidence type="ECO:0000259" key="12">
    <source>
        <dbReference type="Pfam" id="PF13304"/>
    </source>
</evidence>
<keyword evidence="4 10" id="KW-0812">Transmembrane</keyword>
<dbReference type="InterPro" id="IPR027417">
    <property type="entry name" value="P-loop_NTPase"/>
</dbReference>
<comment type="subcellular location">
    <subcellularLocation>
        <location evidence="2">Cell membrane</location>
        <topology evidence="2">Peripheral membrane protein</topology>
    </subcellularLocation>
    <subcellularLocation>
        <location evidence="1">Membrane</location>
        <topology evidence="1">Multi-pass membrane protein</topology>
    </subcellularLocation>
</comment>
<evidence type="ECO:0000256" key="7">
    <source>
        <dbReference type="ARBA" id="ARBA00022989"/>
    </source>
</evidence>
<keyword evidence="8 10" id="KW-0472">Membrane</keyword>
<keyword evidence="9" id="KW-0046">Antibiotic resistance</keyword>
<evidence type="ECO:0000256" key="4">
    <source>
        <dbReference type="ARBA" id="ARBA00022692"/>
    </source>
</evidence>
<keyword evidence="3" id="KW-0813">Transport</keyword>
<keyword evidence="7 10" id="KW-1133">Transmembrane helix</keyword>
<dbReference type="InterPro" id="IPR003959">
    <property type="entry name" value="ATPase_AAA_core"/>
</dbReference>
<proteinExistence type="predicted"/>
<dbReference type="EMBL" id="BOOC01000074">
    <property type="protein sequence ID" value="GIH44764.1"/>
    <property type="molecule type" value="Genomic_DNA"/>
</dbReference>
<keyword evidence="5" id="KW-0547">Nucleotide-binding</keyword>
<feature type="transmembrane region" description="Helical" evidence="10">
    <location>
        <begin position="163"/>
        <end position="184"/>
    </location>
</feature>
<protein>
    <recommendedName>
        <fullName evidence="15">Transport permease protein</fullName>
    </recommendedName>
</protein>
<evidence type="ECO:0000256" key="9">
    <source>
        <dbReference type="ARBA" id="ARBA00023251"/>
    </source>
</evidence>
<feature type="transmembrane region" description="Helical" evidence="10">
    <location>
        <begin position="191"/>
        <end position="211"/>
    </location>
</feature>
<evidence type="ECO:0000256" key="6">
    <source>
        <dbReference type="ARBA" id="ARBA00022840"/>
    </source>
</evidence>
<sequence>MNGSAIAATGLRKAYKDKTVLDGIDLDVRTGGMRRKLDLAMTLVGEPQIIFLDEPTTGLDPRSRRTMWEIIRELVARGTTIFLTTQYLEEADELADRIAVLDQGRLVAEGTADQLKRQVPGSHVRLRFTSRDALDVAAEVLQIGVALLMGFRPSASLPEWLGAIGIVVLTVLAMGWLTVAFGLAAKTPESAGLAAVPLMLLPFLSSAFVPADKMGAGARQFAEYQPFISIIEALRGLLTGAPSTGSTVTAVAWCVGLTLVGYLWARRSFTKRA</sequence>
<keyword evidence="6" id="KW-0067">ATP-binding</keyword>
<dbReference type="Proteomes" id="UP000603904">
    <property type="component" value="Unassembled WGS sequence"/>
</dbReference>
<accession>A0ABQ4GCG0</accession>
<feature type="domain" description="ABC-2 type transporter transmembrane" evidence="11">
    <location>
        <begin position="135"/>
        <end position="264"/>
    </location>
</feature>
<dbReference type="InterPro" id="IPR013525">
    <property type="entry name" value="ABC2_TM"/>
</dbReference>
<evidence type="ECO:0000256" key="2">
    <source>
        <dbReference type="ARBA" id="ARBA00004202"/>
    </source>
</evidence>